<evidence type="ECO:0000256" key="4">
    <source>
        <dbReference type="SAM" id="SignalP"/>
    </source>
</evidence>
<dbReference type="InterPro" id="IPR041036">
    <property type="entry name" value="GH5_C"/>
</dbReference>
<dbReference type="InterPro" id="IPR017853">
    <property type="entry name" value="GH"/>
</dbReference>
<dbReference type="InterPro" id="IPR035992">
    <property type="entry name" value="Ricin_B-like_lectins"/>
</dbReference>
<evidence type="ECO:0000256" key="3">
    <source>
        <dbReference type="ARBA" id="ARBA00023295"/>
    </source>
</evidence>
<dbReference type="GO" id="GO:0004553">
    <property type="term" value="F:hydrolase activity, hydrolyzing O-glycosyl compounds"/>
    <property type="evidence" value="ECO:0007669"/>
    <property type="project" value="InterPro"/>
</dbReference>
<gene>
    <name evidence="6" type="ORF">TWF696_009208</name>
</gene>
<dbReference type="SUPFAM" id="SSF50370">
    <property type="entry name" value="Ricin B-like lectins"/>
    <property type="match status" value="1"/>
</dbReference>
<dbReference type="Proteomes" id="UP001375240">
    <property type="component" value="Unassembled WGS sequence"/>
</dbReference>
<reference evidence="6 7" key="1">
    <citation type="submission" date="2019-10" db="EMBL/GenBank/DDBJ databases">
        <authorList>
            <person name="Palmer J.M."/>
        </authorList>
    </citation>
    <scope>NUCLEOTIDE SEQUENCE [LARGE SCALE GENOMIC DNA]</scope>
    <source>
        <strain evidence="6 7">TWF696</strain>
    </source>
</reference>
<keyword evidence="3" id="KW-0326">Glycosidase</keyword>
<evidence type="ECO:0000259" key="5">
    <source>
        <dbReference type="SMART" id="SM00458"/>
    </source>
</evidence>
<dbReference type="Pfam" id="PF00652">
    <property type="entry name" value="Ricin_B_lectin"/>
    <property type="match status" value="1"/>
</dbReference>
<dbReference type="PANTHER" id="PTHR31308:SF3">
    <property type="entry name" value="ENDOGLYCOCERAMIDASE"/>
    <property type="match status" value="1"/>
</dbReference>
<accession>A0AAV9UEJ5</accession>
<feature type="domain" description="Ricin B lectin" evidence="5">
    <location>
        <begin position="520"/>
        <end position="656"/>
    </location>
</feature>
<comment type="caution">
    <text evidence="6">The sequence shown here is derived from an EMBL/GenBank/DDBJ whole genome shotgun (WGS) entry which is preliminary data.</text>
</comment>
<dbReference type="GO" id="GO:0000272">
    <property type="term" value="P:polysaccharide catabolic process"/>
    <property type="evidence" value="ECO:0007669"/>
    <property type="project" value="InterPro"/>
</dbReference>
<dbReference type="InterPro" id="IPR052066">
    <property type="entry name" value="Glycosphingolipid_Hydrolases"/>
</dbReference>
<evidence type="ECO:0000313" key="7">
    <source>
        <dbReference type="Proteomes" id="UP001375240"/>
    </source>
</evidence>
<feature type="chain" id="PRO_5043497092" description="Ricin B lectin domain-containing protein" evidence="4">
    <location>
        <begin position="27"/>
        <end position="667"/>
    </location>
</feature>
<evidence type="ECO:0000256" key="1">
    <source>
        <dbReference type="ARBA" id="ARBA00005641"/>
    </source>
</evidence>
<dbReference type="InterPro" id="IPR001547">
    <property type="entry name" value="Glyco_hydro_5"/>
</dbReference>
<keyword evidence="2" id="KW-0378">Hydrolase</keyword>
<keyword evidence="7" id="KW-1185">Reference proteome</keyword>
<evidence type="ECO:0000313" key="6">
    <source>
        <dbReference type="EMBL" id="KAK6340895.1"/>
    </source>
</evidence>
<dbReference type="GO" id="GO:0016042">
    <property type="term" value="P:lipid catabolic process"/>
    <property type="evidence" value="ECO:0007669"/>
    <property type="project" value="UniProtKB-ARBA"/>
</dbReference>
<dbReference type="SUPFAM" id="SSF51445">
    <property type="entry name" value="(Trans)glycosidases"/>
    <property type="match status" value="1"/>
</dbReference>
<dbReference type="SMART" id="SM00458">
    <property type="entry name" value="RICIN"/>
    <property type="match status" value="1"/>
</dbReference>
<proteinExistence type="inferred from homology"/>
<evidence type="ECO:0000256" key="2">
    <source>
        <dbReference type="ARBA" id="ARBA00022801"/>
    </source>
</evidence>
<dbReference type="PANTHER" id="PTHR31308">
    <property type="match status" value="1"/>
</dbReference>
<comment type="similarity">
    <text evidence="1">Belongs to the glycosyl hydrolase 5 (cellulase A) family.</text>
</comment>
<dbReference type="Gene3D" id="2.80.10.50">
    <property type="match status" value="1"/>
</dbReference>
<dbReference type="InterPro" id="IPR013780">
    <property type="entry name" value="Glyco_hydro_b"/>
</dbReference>
<dbReference type="Gene3D" id="2.60.40.1180">
    <property type="entry name" value="Golgi alpha-mannosidase II"/>
    <property type="match status" value="1"/>
</dbReference>
<dbReference type="Pfam" id="PF00150">
    <property type="entry name" value="Cellulase"/>
    <property type="match status" value="1"/>
</dbReference>
<dbReference type="GO" id="GO:1901136">
    <property type="term" value="P:carbohydrate derivative catabolic process"/>
    <property type="evidence" value="ECO:0007669"/>
    <property type="project" value="UniProtKB-ARBA"/>
</dbReference>
<sequence length="667" mass="74303">MAPPTMRLLSVHLLSVVALLASVAYAELSKIVRVDVASQQFIDAEGRSRHFHGTNMVNKKFPFHKEITEFIPGRSVVDKDIQHLKDLNVNLVRLGVHWAGVEPERGSYNQTYLDITYSIIQKLQDNGIYTLVDQHQDVWGAQICGHGAPVWFVKHDWVVPEHRMPVPQKLRPFNVVDGIPSDADCDTITWGTSYLTYAVANAFGRLYNNYDNLGDAWAAYWSVLATNYHALPGVMGYDLMNEPWVGDHWANPLLLIPGVADHENLEPLWNKGNTAIRKIDDTTIVMFEGATYDILSGFKNVPGGDGSKTAHSYHFYNPPQLGTIEDTIKNRIKDNNRLKTTGMLTEFMLWDQTDNGLAKSLEITRQADRYLQSWTAWAYEELFDGTAGTDHWGPGPSESGNPPAGTTVVKGEPYPALALIYARTYAEATAGITKSSYFDDVTGRYWVSWVVDTRITAPSLIRIAPKSFYPDGIRVISNPPDAITHTMENENVVQLHYTDSARRYNGKTVLASIQPLYPTGPITNPASGNKCIDVFKATVLPNNPVILFTCGPRWNQIWKFKDGTIQVAFDQDRKSNQYCLDTSPTGRPGESFSNVVLNPCQDGKATQKWTTNSDGNIVNAASGYCVDITASEYKDGSKLVAYLCGKRQKNQLWTLPAGVDGVWEAKL</sequence>
<dbReference type="Pfam" id="PF18564">
    <property type="entry name" value="Glyco_hydro_5_C"/>
    <property type="match status" value="1"/>
</dbReference>
<dbReference type="EMBL" id="JAVHNQ010000008">
    <property type="protein sequence ID" value="KAK6340895.1"/>
    <property type="molecule type" value="Genomic_DNA"/>
</dbReference>
<organism evidence="6 7">
    <name type="scientific">Orbilia brochopaga</name>
    <dbReference type="NCBI Taxonomy" id="3140254"/>
    <lineage>
        <taxon>Eukaryota</taxon>
        <taxon>Fungi</taxon>
        <taxon>Dikarya</taxon>
        <taxon>Ascomycota</taxon>
        <taxon>Pezizomycotina</taxon>
        <taxon>Orbiliomycetes</taxon>
        <taxon>Orbiliales</taxon>
        <taxon>Orbiliaceae</taxon>
        <taxon>Orbilia</taxon>
    </lineage>
</organism>
<dbReference type="Gene3D" id="3.20.20.80">
    <property type="entry name" value="Glycosidases"/>
    <property type="match status" value="1"/>
</dbReference>
<dbReference type="AlphaFoldDB" id="A0AAV9UEJ5"/>
<dbReference type="PROSITE" id="PS50231">
    <property type="entry name" value="RICIN_B_LECTIN"/>
    <property type="match status" value="1"/>
</dbReference>
<keyword evidence="4" id="KW-0732">Signal</keyword>
<feature type="signal peptide" evidence="4">
    <location>
        <begin position="1"/>
        <end position="26"/>
    </location>
</feature>
<dbReference type="InterPro" id="IPR000772">
    <property type="entry name" value="Ricin_B_lectin"/>
</dbReference>
<protein>
    <recommendedName>
        <fullName evidence="5">Ricin B lectin domain-containing protein</fullName>
    </recommendedName>
</protein>
<name>A0AAV9UEJ5_9PEZI</name>